<gene>
    <name evidence="12" type="ORF">ADICEAN_00147</name>
</gene>
<sequence>MTTEFQEINIQIPRTDKPRVVIIGGGFAGLNIMKELDTRHYQIVVLDRHNYHTFQPLLYQVATAGLEPGSIAGPIRHLIEDNEEIFFRMAKVTQLNLERKTVTTPVGELRYDYLIIACGSRTNYFGKDEQFKEALPLKQIPQALNLRSHILQNFEKAVNTTDSYELRSLLNIVIVGGGPTGVEVAGALGELRSHVLPKDYPELNFRQMQIYLVEGMPRLLGGMSDKAGKKAIKYLKDFDINIMLNTMLESYNGKQVQLSNGEMIPSQTLIWAAGVKGNVIPGLPEEVLERDRILVDEHNRVRGFQEVFAVGDIAQMSTEKHPKGHPMLAPVAIQQGTLLAKNLNRMALGKPQKPFRYTNKGYMATVGRNRAVVDMPNGWSFGGFMAWLAWMFIHLMYLIGFRNKLVVFNNWIWNYFTYDRGIRLIIRPFDKEEKKKQREAEISGV</sequence>
<evidence type="ECO:0000259" key="10">
    <source>
        <dbReference type="Pfam" id="PF07992"/>
    </source>
</evidence>
<reference evidence="12 13" key="1">
    <citation type="journal article" date="2013" name="Genome Announc.">
        <title>Draft Genome Sequence of Cesiribacter andamanensis Strain AMV16T, Isolated from a Soil Sample from a Mud Volcano in the Andaman Islands, India.</title>
        <authorList>
            <person name="Shivaji S."/>
            <person name="Ara S."/>
            <person name="Begum Z."/>
            <person name="Srinivas T.N."/>
            <person name="Singh A."/>
            <person name="Kumar Pinnaka A."/>
        </authorList>
    </citation>
    <scope>NUCLEOTIDE SEQUENCE [LARGE SCALE GENOMIC DNA]</scope>
    <source>
        <strain evidence="12 13">AMV16</strain>
    </source>
</reference>
<evidence type="ECO:0000256" key="3">
    <source>
        <dbReference type="ARBA" id="ARBA00022630"/>
    </source>
</evidence>
<dbReference type="RefSeq" id="WP_009193560.1">
    <property type="nucleotide sequence ID" value="NZ_AODQ01000002.1"/>
</dbReference>
<evidence type="ECO:0000256" key="9">
    <source>
        <dbReference type="SAM" id="Phobius"/>
    </source>
</evidence>
<dbReference type="PANTHER" id="PTHR43706">
    <property type="entry name" value="NADH DEHYDROGENASE"/>
    <property type="match status" value="1"/>
</dbReference>
<dbReference type="STRING" id="1279009.ADICEAN_00147"/>
<dbReference type="InterPro" id="IPR054585">
    <property type="entry name" value="NDH2-like_C"/>
</dbReference>
<protein>
    <recommendedName>
        <fullName evidence="2">NADH:ubiquinone reductase (non-electrogenic)</fullName>
        <ecNumber evidence="2">1.6.5.9</ecNumber>
    </recommendedName>
</protein>
<keyword evidence="6 12" id="KW-0560">Oxidoreductase</keyword>
<dbReference type="OrthoDB" id="9781621at2"/>
<dbReference type="PRINTS" id="PR00411">
    <property type="entry name" value="PNDRDTASEI"/>
</dbReference>
<keyword evidence="13" id="KW-1185">Reference proteome</keyword>
<evidence type="ECO:0000313" key="13">
    <source>
        <dbReference type="Proteomes" id="UP000011910"/>
    </source>
</evidence>
<dbReference type="PATRIC" id="fig|1279009.4.peg.152"/>
<dbReference type="InterPro" id="IPR036188">
    <property type="entry name" value="FAD/NAD-bd_sf"/>
</dbReference>
<comment type="caution">
    <text evidence="12">The sequence shown here is derived from an EMBL/GenBank/DDBJ whole genome shotgun (WGS) entry which is preliminary data.</text>
</comment>
<feature type="domain" description="External alternative NADH-ubiquinone oxidoreductase-like C-terminal" evidence="11">
    <location>
        <begin position="360"/>
        <end position="416"/>
    </location>
</feature>
<feature type="transmembrane region" description="Helical" evidence="9">
    <location>
        <begin position="378"/>
        <end position="399"/>
    </location>
</feature>
<evidence type="ECO:0000256" key="1">
    <source>
        <dbReference type="ARBA" id="ARBA00005272"/>
    </source>
</evidence>
<evidence type="ECO:0000313" key="12">
    <source>
        <dbReference type="EMBL" id="EMR04695.1"/>
    </source>
</evidence>
<dbReference type="GO" id="GO:0050136">
    <property type="term" value="F:NADH dehydrogenase (quinone) (non-electrogenic) activity"/>
    <property type="evidence" value="ECO:0007669"/>
    <property type="project" value="UniProtKB-EC"/>
</dbReference>
<evidence type="ECO:0000256" key="4">
    <source>
        <dbReference type="ARBA" id="ARBA00022827"/>
    </source>
</evidence>
<keyword evidence="9" id="KW-1133">Transmembrane helix</keyword>
<dbReference type="PRINTS" id="PR00368">
    <property type="entry name" value="FADPNR"/>
</dbReference>
<keyword evidence="7" id="KW-0520">NAD</keyword>
<feature type="domain" description="FAD/NAD(P)-binding" evidence="10">
    <location>
        <begin position="19"/>
        <end position="336"/>
    </location>
</feature>
<evidence type="ECO:0000256" key="2">
    <source>
        <dbReference type="ARBA" id="ARBA00012637"/>
    </source>
</evidence>
<dbReference type="PANTHER" id="PTHR43706:SF47">
    <property type="entry name" value="EXTERNAL NADH-UBIQUINONE OXIDOREDUCTASE 1, MITOCHONDRIAL-RELATED"/>
    <property type="match status" value="1"/>
</dbReference>
<dbReference type="InterPro" id="IPR045024">
    <property type="entry name" value="NDH-2"/>
</dbReference>
<dbReference type="Gene3D" id="3.50.50.100">
    <property type="match status" value="1"/>
</dbReference>
<dbReference type="SUPFAM" id="SSF51905">
    <property type="entry name" value="FAD/NAD(P)-binding domain"/>
    <property type="match status" value="1"/>
</dbReference>
<comment type="catalytic activity">
    <reaction evidence="8">
        <text>a quinone + NADH + H(+) = a quinol + NAD(+)</text>
        <dbReference type="Rhea" id="RHEA:46160"/>
        <dbReference type="ChEBI" id="CHEBI:15378"/>
        <dbReference type="ChEBI" id="CHEBI:24646"/>
        <dbReference type="ChEBI" id="CHEBI:57540"/>
        <dbReference type="ChEBI" id="CHEBI:57945"/>
        <dbReference type="ChEBI" id="CHEBI:132124"/>
        <dbReference type="EC" id="1.6.5.9"/>
    </reaction>
</comment>
<evidence type="ECO:0000256" key="5">
    <source>
        <dbReference type="ARBA" id="ARBA00022946"/>
    </source>
</evidence>
<dbReference type="AlphaFoldDB" id="M7NSM7"/>
<dbReference type="Pfam" id="PF22366">
    <property type="entry name" value="NDH2_C"/>
    <property type="match status" value="1"/>
</dbReference>
<dbReference type="EC" id="1.6.5.9" evidence="2"/>
<proteinExistence type="inferred from homology"/>
<dbReference type="InterPro" id="IPR023753">
    <property type="entry name" value="FAD/NAD-binding_dom"/>
</dbReference>
<keyword evidence="4" id="KW-0274">FAD</keyword>
<comment type="similarity">
    <text evidence="1">Belongs to the NADH dehydrogenase family.</text>
</comment>
<dbReference type="EMBL" id="AODQ01000002">
    <property type="protein sequence ID" value="EMR04695.1"/>
    <property type="molecule type" value="Genomic_DNA"/>
</dbReference>
<name>M7NSM7_9BACT</name>
<evidence type="ECO:0000256" key="7">
    <source>
        <dbReference type="ARBA" id="ARBA00023027"/>
    </source>
</evidence>
<keyword evidence="9" id="KW-0812">Transmembrane</keyword>
<accession>M7NSM7</accession>
<evidence type="ECO:0000256" key="6">
    <source>
        <dbReference type="ARBA" id="ARBA00023002"/>
    </source>
</evidence>
<evidence type="ECO:0000259" key="11">
    <source>
        <dbReference type="Pfam" id="PF22366"/>
    </source>
</evidence>
<keyword evidence="3" id="KW-0285">Flavoprotein</keyword>
<keyword evidence="9" id="KW-0472">Membrane</keyword>
<evidence type="ECO:0000256" key="8">
    <source>
        <dbReference type="ARBA" id="ARBA00047599"/>
    </source>
</evidence>
<dbReference type="eggNOG" id="COG1252">
    <property type="taxonomic scope" value="Bacteria"/>
</dbReference>
<dbReference type="Proteomes" id="UP000011910">
    <property type="component" value="Unassembled WGS sequence"/>
</dbReference>
<organism evidence="12 13">
    <name type="scientific">Cesiribacter andamanensis AMV16</name>
    <dbReference type="NCBI Taxonomy" id="1279009"/>
    <lineage>
        <taxon>Bacteria</taxon>
        <taxon>Pseudomonadati</taxon>
        <taxon>Bacteroidota</taxon>
        <taxon>Cytophagia</taxon>
        <taxon>Cytophagales</taxon>
        <taxon>Cesiribacteraceae</taxon>
        <taxon>Cesiribacter</taxon>
    </lineage>
</organism>
<keyword evidence="5" id="KW-0809">Transit peptide</keyword>
<dbReference type="Pfam" id="PF07992">
    <property type="entry name" value="Pyr_redox_2"/>
    <property type="match status" value="1"/>
</dbReference>